<feature type="transmembrane region" description="Helical" evidence="6">
    <location>
        <begin position="7"/>
        <end position="30"/>
    </location>
</feature>
<feature type="transmembrane region" description="Helical" evidence="6">
    <location>
        <begin position="42"/>
        <end position="62"/>
    </location>
</feature>
<dbReference type="PANTHER" id="PTHR40077">
    <property type="entry name" value="MEMBRANE PROTEIN-RELATED"/>
    <property type="match status" value="1"/>
</dbReference>
<dbReference type="EMBL" id="LBNE01000012">
    <property type="protein sequence ID" value="KKO70830.1"/>
    <property type="molecule type" value="Genomic_DNA"/>
</dbReference>
<keyword evidence="4 6" id="KW-1133">Transmembrane helix</keyword>
<dbReference type="InterPro" id="IPR023845">
    <property type="entry name" value="DUF3817_TM"/>
</dbReference>
<reference evidence="8 9" key="1">
    <citation type="submission" date="2015-04" db="EMBL/GenBank/DDBJ databases">
        <title>Genome sequence of Kerstersia gyiorum CG1.</title>
        <authorList>
            <person name="Greninger A.L."/>
            <person name="Kozyreva V."/>
            <person name="Chaturvedi V."/>
        </authorList>
    </citation>
    <scope>NUCLEOTIDE SEQUENCE [LARGE SCALE GENOMIC DNA]</scope>
    <source>
        <strain evidence="8 9">CG1</strain>
    </source>
</reference>
<sequence length="107" mass="12040">MAQQSGIARLFKVCALIEAITWAGLLLGMYLKYGSGTTDQVVWWFGRLHGLAFLVYFVVAIVAAKRLRWQASDAWLAILAAIPPLVTWPLEIWFQRRGLLSGHVAQR</sequence>
<dbReference type="NCBIfam" id="TIGR03954">
    <property type="entry name" value="integ_memb_HG"/>
    <property type="match status" value="1"/>
</dbReference>
<dbReference type="Proteomes" id="UP000078084">
    <property type="component" value="Unassembled WGS sequence"/>
</dbReference>
<dbReference type="STRING" id="206506.AAV32_15080"/>
<dbReference type="AlphaFoldDB" id="A0A171KPL3"/>
<protein>
    <submittedName>
        <fullName evidence="8">Membrane protein</fullName>
    </submittedName>
</protein>
<feature type="transmembrane region" description="Helical" evidence="6">
    <location>
        <begin position="74"/>
        <end position="94"/>
    </location>
</feature>
<dbReference type="RefSeq" id="WP_068374205.1">
    <property type="nucleotide sequence ID" value="NZ_CP033936.1"/>
</dbReference>
<dbReference type="GO" id="GO:0005886">
    <property type="term" value="C:plasma membrane"/>
    <property type="evidence" value="ECO:0007669"/>
    <property type="project" value="UniProtKB-SubCell"/>
</dbReference>
<proteinExistence type="predicted"/>
<keyword evidence="5 6" id="KW-0472">Membrane</keyword>
<keyword evidence="2" id="KW-1003">Cell membrane</keyword>
<evidence type="ECO:0000313" key="9">
    <source>
        <dbReference type="Proteomes" id="UP000078084"/>
    </source>
</evidence>
<feature type="domain" description="DUF3817" evidence="7">
    <location>
        <begin position="9"/>
        <end position="96"/>
    </location>
</feature>
<dbReference type="PANTHER" id="PTHR40077:SF1">
    <property type="entry name" value="MEMBRANE PROTEIN"/>
    <property type="match status" value="1"/>
</dbReference>
<name>A0A171KPL3_9BURK</name>
<gene>
    <name evidence="8" type="ORF">AAV32_15080</name>
</gene>
<keyword evidence="9" id="KW-1185">Reference proteome</keyword>
<evidence type="ECO:0000256" key="4">
    <source>
        <dbReference type="ARBA" id="ARBA00022989"/>
    </source>
</evidence>
<evidence type="ECO:0000256" key="2">
    <source>
        <dbReference type="ARBA" id="ARBA00022475"/>
    </source>
</evidence>
<comment type="subcellular location">
    <subcellularLocation>
        <location evidence="1">Cell membrane</location>
        <topology evidence="1">Multi-pass membrane protein</topology>
    </subcellularLocation>
</comment>
<evidence type="ECO:0000256" key="5">
    <source>
        <dbReference type="ARBA" id="ARBA00023136"/>
    </source>
</evidence>
<keyword evidence="3 6" id="KW-0812">Transmembrane</keyword>
<evidence type="ECO:0000256" key="6">
    <source>
        <dbReference type="SAM" id="Phobius"/>
    </source>
</evidence>
<dbReference type="Pfam" id="PF12823">
    <property type="entry name" value="DUF3817"/>
    <property type="match status" value="1"/>
</dbReference>
<evidence type="ECO:0000256" key="1">
    <source>
        <dbReference type="ARBA" id="ARBA00004651"/>
    </source>
</evidence>
<dbReference type="OrthoDB" id="5999047at2"/>
<comment type="caution">
    <text evidence="8">The sequence shown here is derived from an EMBL/GenBank/DDBJ whole genome shotgun (WGS) entry which is preliminary data.</text>
</comment>
<evidence type="ECO:0000313" key="8">
    <source>
        <dbReference type="EMBL" id="KKO70830.1"/>
    </source>
</evidence>
<accession>A0A171KPL3</accession>
<organism evidence="8 9">
    <name type="scientific">Kerstersia gyiorum</name>
    <dbReference type="NCBI Taxonomy" id="206506"/>
    <lineage>
        <taxon>Bacteria</taxon>
        <taxon>Pseudomonadati</taxon>
        <taxon>Pseudomonadota</taxon>
        <taxon>Betaproteobacteria</taxon>
        <taxon>Burkholderiales</taxon>
        <taxon>Alcaligenaceae</taxon>
        <taxon>Kerstersia</taxon>
    </lineage>
</organism>
<evidence type="ECO:0000259" key="7">
    <source>
        <dbReference type="Pfam" id="PF12823"/>
    </source>
</evidence>
<evidence type="ECO:0000256" key="3">
    <source>
        <dbReference type="ARBA" id="ARBA00022692"/>
    </source>
</evidence>